<feature type="domain" description="YitH/HolE acetyltransferase (GNAT)" evidence="1">
    <location>
        <begin position="83"/>
        <end position="164"/>
    </location>
</feature>
<sequence length="170" mass="19199">MWVNAGLSTRERILRFRNEHASKNIVLSAVPKAVGFYAKCGFKLSDNKINYCIIHNPKPADTIEALGLNEIGPVSQDNMKKISEYDRGISLIDRLKYLSKWLLTPICQSYAVFDQQGRCVGYACFRVVDKYIKVQPLFADSVQIASHLMQHYLANNSSVIFLKLAVLNAD</sequence>
<organism evidence="2">
    <name type="scientific">Capitella teleta</name>
    <name type="common">Polychaete worm</name>
    <dbReference type="NCBI Taxonomy" id="283909"/>
    <lineage>
        <taxon>Eukaryota</taxon>
        <taxon>Metazoa</taxon>
        <taxon>Spiralia</taxon>
        <taxon>Lophotrochozoa</taxon>
        <taxon>Annelida</taxon>
        <taxon>Polychaeta</taxon>
        <taxon>Sedentaria</taxon>
        <taxon>Scolecida</taxon>
        <taxon>Capitellidae</taxon>
        <taxon>Capitella</taxon>
    </lineage>
</organism>
<reference evidence="3" key="3">
    <citation type="submission" date="2015-06" db="UniProtKB">
        <authorList>
            <consortium name="EnsemblMetazoa"/>
        </authorList>
    </citation>
    <scope>IDENTIFICATION</scope>
</reference>
<dbReference type="Gene3D" id="3.40.630.90">
    <property type="match status" value="1"/>
</dbReference>
<dbReference type="Proteomes" id="UP000014760">
    <property type="component" value="Unassembled WGS sequence"/>
</dbReference>
<dbReference type="SUPFAM" id="SSF55729">
    <property type="entry name" value="Acyl-CoA N-acyltransferases (Nat)"/>
    <property type="match status" value="1"/>
</dbReference>
<dbReference type="InterPro" id="IPR016181">
    <property type="entry name" value="Acyl_CoA_acyltransferase"/>
</dbReference>
<dbReference type="InterPro" id="IPR041496">
    <property type="entry name" value="YitH/HolE_GNAT"/>
</dbReference>
<dbReference type="PANTHER" id="PTHR47237:SF1">
    <property type="entry name" value="SLL0310 PROTEIN"/>
    <property type="match status" value="1"/>
</dbReference>
<dbReference type="EMBL" id="AMQN01009248">
    <property type="status" value="NOT_ANNOTATED_CDS"/>
    <property type="molecule type" value="Genomic_DNA"/>
</dbReference>
<dbReference type="PANTHER" id="PTHR47237">
    <property type="entry name" value="SLL0310 PROTEIN"/>
    <property type="match status" value="1"/>
</dbReference>
<dbReference type="OrthoDB" id="5771378at2759"/>
<dbReference type="AlphaFoldDB" id="R7U5S3"/>
<keyword evidence="4" id="KW-1185">Reference proteome</keyword>
<name>R7U5S3_CAPTE</name>
<evidence type="ECO:0000313" key="3">
    <source>
        <dbReference type="EnsemblMetazoa" id="CapteP206764"/>
    </source>
</evidence>
<evidence type="ECO:0000313" key="2">
    <source>
        <dbReference type="EMBL" id="ELU01416.1"/>
    </source>
</evidence>
<dbReference type="Pfam" id="PF18014">
    <property type="entry name" value="Acetyltransf_18"/>
    <property type="match status" value="1"/>
</dbReference>
<dbReference type="InterPro" id="IPR052729">
    <property type="entry name" value="Acyl/Acetyltrans_Enzymes"/>
</dbReference>
<dbReference type="HOGENOM" id="CLU_1572087_0_0_1"/>
<evidence type="ECO:0000259" key="1">
    <source>
        <dbReference type="Pfam" id="PF18014"/>
    </source>
</evidence>
<proteinExistence type="predicted"/>
<protein>
    <recommendedName>
        <fullName evidence="1">YitH/HolE acetyltransferase (GNAT) domain-containing protein</fullName>
    </recommendedName>
</protein>
<accession>R7U5S3</accession>
<dbReference type="EnsemblMetazoa" id="CapteT206764">
    <property type="protein sequence ID" value="CapteP206764"/>
    <property type="gene ID" value="CapteG206764"/>
</dbReference>
<reference evidence="2 4" key="2">
    <citation type="journal article" date="2013" name="Nature">
        <title>Insights into bilaterian evolution from three spiralian genomes.</title>
        <authorList>
            <person name="Simakov O."/>
            <person name="Marletaz F."/>
            <person name="Cho S.J."/>
            <person name="Edsinger-Gonzales E."/>
            <person name="Havlak P."/>
            <person name="Hellsten U."/>
            <person name="Kuo D.H."/>
            <person name="Larsson T."/>
            <person name="Lv J."/>
            <person name="Arendt D."/>
            <person name="Savage R."/>
            <person name="Osoegawa K."/>
            <person name="de Jong P."/>
            <person name="Grimwood J."/>
            <person name="Chapman J.A."/>
            <person name="Shapiro H."/>
            <person name="Aerts A."/>
            <person name="Otillar R.P."/>
            <person name="Terry A.Y."/>
            <person name="Boore J.L."/>
            <person name="Grigoriev I.V."/>
            <person name="Lindberg D.R."/>
            <person name="Seaver E.C."/>
            <person name="Weisblat D.A."/>
            <person name="Putnam N.H."/>
            <person name="Rokhsar D.S."/>
        </authorList>
    </citation>
    <scope>NUCLEOTIDE SEQUENCE</scope>
    <source>
        <strain evidence="2 4">I ESC-2004</strain>
    </source>
</reference>
<gene>
    <name evidence="2" type="ORF">CAPTEDRAFT_206764</name>
</gene>
<reference evidence="4" key="1">
    <citation type="submission" date="2012-12" db="EMBL/GenBank/DDBJ databases">
        <authorList>
            <person name="Hellsten U."/>
            <person name="Grimwood J."/>
            <person name="Chapman J.A."/>
            <person name="Shapiro H."/>
            <person name="Aerts A."/>
            <person name="Otillar R.P."/>
            <person name="Terry A.Y."/>
            <person name="Boore J.L."/>
            <person name="Simakov O."/>
            <person name="Marletaz F."/>
            <person name="Cho S.-J."/>
            <person name="Edsinger-Gonzales E."/>
            <person name="Havlak P."/>
            <person name="Kuo D.-H."/>
            <person name="Larsson T."/>
            <person name="Lv J."/>
            <person name="Arendt D."/>
            <person name="Savage R."/>
            <person name="Osoegawa K."/>
            <person name="de Jong P."/>
            <person name="Lindberg D.R."/>
            <person name="Seaver E.C."/>
            <person name="Weisblat D.A."/>
            <person name="Putnam N.H."/>
            <person name="Grigoriev I.V."/>
            <person name="Rokhsar D.S."/>
        </authorList>
    </citation>
    <scope>NUCLEOTIDE SEQUENCE</scope>
    <source>
        <strain evidence="4">I ESC-2004</strain>
    </source>
</reference>
<dbReference type="EMBL" id="KB305044">
    <property type="protein sequence ID" value="ELU01416.1"/>
    <property type="molecule type" value="Genomic_DNA"/>
</dbReference>
<evidence type="ECO:0000313" key="4">
    <source>
        <dbReference type="Proteomes" id="UP000014760"/>
    </source>
</evidence>